<dbReference type="PROSITE" id="PS51257">
    <property type="entry name" value="PROKAR_LIPOPROTEIN"/>
    <property type="match status" value="1"/>
</dbReference>
<keyword evidence="2" id="KW-0732">Signal</keyword>
<organism evidence="3 4">
    <name type="scientific">Deinococcus hopiensis KR-140</name>
    <dbReference type="NCBI Taxonomy" id="695939"/>
    <lineage>
        <taxon>Bacteria</taxon>
        <taxon>Thermotogati</taxon>
        <taxon>Deinococcota</taxon>
        <taxon>Deinococci</taxon>
        <taxon>Deinococcales</taxon>
        <taxon>Deinococcaceae</taxon>
        <taxon>Deinococcus</taxon>
    </lineage>
</organism>
<gene>
    <name evidence="3" type="ORF">SAMN00790413_00948</name>
</gene>
<proteinExistence type="predicted"/>
<evidence type="ECO:0000313" key="3">
    <source>
        <dbReference type="EMBL" id="SMB90996.1"/>
    </source>
</evidence>
<dbReference type="RefSeq" id="WP_084048528.1">
    <property type="nucleotide sequence ID" value="NZ_FWWU01000009.1"/>
</dbReference>
<dbReference type="OrthoDB" id="67975at2"/>
<dbReference type="Proteomes" id="UP000192582">
    <property type="component" value="Unassembled WGS sequence"/>
</dbReference>
<feature type="signal peptide" evidence="2">
    <location>
        <begin position="1"/>
        <end position="19"/>
    </location>
</feature>
<accession>A0A1W1VCG7</accession>
<protein>
    <submittedName>
        <fullName evidence="3">Uncharacterized protein</fullName>
    </submittedName>
</protein>
<dbReference type="EMBL" id="FWWU01000009">
    <property type="protein sequence ID" value="SMB90996.1"/>
    <property type="molecule type" value="Genomic_DNA"/>
</dbReference>
<reference evidence="3 4" key="1">
    <citation type="submission" date="2017-04" db="EMBL/GenBank/DDBJ databases">
        <authorList>
            <person name="Afonso C.L."/>
            <person name="Miller P.J."/>
            <person name="Scott M.A."/>
            <person name="Spackman E."/>
            <person name="Goraichik I."/>
            <person name="Dimitrov K.M."/>
            <person name="Suarez D.L."/>
            <person name="Swayne D.E."/>
        </authorList>
    </citation>
    <scope>NUCLEOTIDE SEQUENCE [LARGE SCALE GENOMIC DNA]</scope>
    <source>
        <strain evidence="3 4">KR-140</strain>
    </source>
</reference>
<feature type="chain" id="PRO_5013117026" evidence="2">
    <location>
        <begin position="20"/>
        <end position="156"/>
    </location>
</feature>
<name>A0A1W1VCG7_9DEIO</name>
<evidence type="ECO:0000313" key="4">
    <source>
        <dbReference type="Proteomes" id="UP000192582"/>
    </source>
</evidence>
<feature type="region of interest" description="Disordered" evidence="1">
    <location>
        <begin position="96"/>
        <end position="118"/>
    </location>
</feature>
<evidence type="ECO:0000256" key="1">
    <source>
        <dbReference type="SAM" id="MobiDB-lite"/>
    </source>
</evidence>
<evidence type="ECO:0000256" key="2">
    <source>
        <dbReference type="SAM" id="SignalP"/>
    </source>
</evidence>
<dbReference type="AlphaFoldDB" id="A0A1W1VCG7"/>
<sequence>MKRSSAALLSLLVCLGTAACGPKGGGRSDLTSRVMFTANGSYDAQADTRDRQGGGLRRVLWQTRPPLDAHTVTVVYDSDARPLGWEMQVEAPRFSAQEVAGRGAREVQTPDGDGFRPAGGQLRDVLIVKTSSGLRLLTRGYAEHHRPELAPAFGKR</sequence>
<keyword evidence="4" id="KW-1185">Reference proteome</keyword>